<dbReference type="EMBL" id="DNHX01000038">
    <property type="protein sequence ID" value="HAZ29892.1"/>
    <property type="molecule type" value="Genomic_DNA"/>
</dbReference>
<evidence type="ECO:0000256" key="1">
    <source>
        <dbReference type="ARBA" id="ARBA00006484"/>
    </source>
</evidence>
<reference evidence="2 3" key="1">
    <citation type="journal article" date="2018" name="Nat. Biotechnol.">
        <title>A standardized bacterial taxonomy based on genome phylogeny substantially revises the tree of life.</title>
        <authorList>
            <person name="Parks D.H."/>
            <person name="Chuvochina M."/>
            <person name="Waite D.W."/>
            <person name="Rinke C."/>
            <person name="Skarshewski A."/>
            <person name="Chaumeil P.A."/>
            <person name="Hugenholtz P."/>
        </authorList>
    </citation>
    <scope>NUCLEOTIDE SEQUENCE [LARGE SCALE GENOMIC DNA]</scope>
    <source>
        <strain evidence="2">UBA10185</strain>
    </source>
</reference>
<dbReference type="InterPro" id="IPR036291">
    <property type="entry name" value="NAD(P)-bd_dom_sf"/>
</dbReference>
<gene>
    <name evidence="2" type="ORF">DCY43_04110</name>
</gene>
<evidence type="ECO:0000313" key="3">
    <source>
        <dbReference type="Proteomes" id="UP000264072"/>
    </source>
</evidence>
<dbReference type="PRINTS" id="PR00080">
    <property type="entry name" value="SDRFAMILY"/>
</dbReference>
<dbReference type="Pfam" id="PF13561">
    <property type="entry name" value="adh_short_C2"/>
    <property type="match status" value="1"/>
</dbReference>
<dbReference type="NCBIfam" id="NF009466">
    <property type="entry name" value="PRK12826.1-2"/>
    <property type="match status" value="1"/>
</dbReference>
<dbReference type="Proteomes" id="UP000264072">
    <property type="component" value="Unassembled WGS sequence"/>
</dbReference>
<dbReference type="FunFam" id="3.40.50.720:FF:000084">
    <property type="entry name" value="Short-chain dehydrogenase reductase"/>
    <property type="match status" value="1"/>
</dbReference>
<dbReference type="InterPro" id="IPR002347">
    <property type="entry name" value="SDR_fam"/>
</dbReference>
<dbReference type="NCBIfam" id="NF005559">
    <property type="entry name" value="PRK07231.1"/>
    <property type="match status" value="1"/>
</dbReference>
<protein>
    <recommendedName>
        <fullName evidence="4">SDR family oxidoreductase</fullName>
    </recommendedName>
</protein>
<dbReference type="GO" id="GO:0016616">
    <property type="term" value="F:oxidoreductase activity, acting on the CH-OH group of donors, NAD or NADP as acceptor"/>
    <property type="evidence" value="ECO:0007669"/>
    <property type="project" value="TreeGrafter"/>
</dbReference>
<evidence type="ECO:0000313" key="2">
    <source>
        <dbReference type="EMBL" id="HAZ29892.1"/>
    </source>
</evidence>
<evidence type="ECO:0008006" key="4">
    <source>
        <dbReference type="Google" id="ProtNLM"/>
    </source>
</evidence>
<dbReference type="AlphaFoldDB" id="A0A351JUC2"/>
<organism evidence="2 3">
    <name type="scientific">candidate division WWE3 bacterium</name>
    <dbReference type="NCBI Taxonomy" id="2053526"/>
    <lineage>
        <taxon>Bacteria</taxon>
        <taxon>Katanobacteria</taxon>
    </lineage>
</organism>
<sequence>MDFKDKCVLVTGGIGGIGSAVCESFLAQGAKVVCADISVTKWQQESENMHFAPVDVASEQSVMELFTALASTLGRLDILVNNAGISKPKPFLELAKVDWDKVIAVNLTGVFLCSRGAVKLMAKQTSGKIINVSSFRGLAHCSNSGNIHYAVSKAGVISLTKGLAKELAPTITVNAVAPGYVDTPMLANWTKERRNCEIKSTPIGRLLKPQEIADAVLFLASDQANAITGEVLVVDGGYSIL</sequence>
<dbReference type="Gene3D" id="3.40.50.720">
    <property type="entry name" value="NAD(P)-binding Rossmann-like Domain"/>
    <property type="match status" value="1"/>
</dbReference>
<accession>A0A351JUC2</accession>
<name>A0A351JUC2_UNCKA</name>
<proteinExistence type="inferred from homology"/>
<dbReference type="SUPFAM" id="SSF51735">
    <property type="entry name" value="NAD(P)-binding Rossmann-fold domains"/>
    <property type="match status" value="1"/>
</dbReference>
<comment type="similarity">
    <text evidence="1">Belongs to the short-chain dehydrogenases/reductases (SDR) family.</text>
</comment>
<comment type="caution">
    <text evidence="2">The sequence shown here is derived from an EMBL/GenBank/DDBJ whole genome shotgun (WGS) entry which is preliminary data.</text>
</comment>
<dbReference type="PRINTS" id="PR00081">
    <property type="entry name" value="GDHRDH"/>
</dbReference>
<dbReference type="PANTHER" id="PTHR42760">
    <property type="entry name" value="SHORT-CHAIN DEHYDROGENASES/REDUCTASES FAMILY MEMBER"/>
    <property type="match status" value="1"/>
</dbReference>